<keyword evidence="6" id="KW-0560">Oxidoreductase</keyword>
<dbReference type="EMBL" id="MHLL01000041">
    <property type="protein sequence ID" value="OGZ08142.1"/>
    <property type="molecule type" value="Genomic_DNA"/>
</dbReference>
<comment type="caution">
    <text evidence="8">The sequence shown here is derived from an EMBL/GenBank/DDBJ whole genome shotgun (WGS) entry which is preliminary data.</text>
</comment>
<dbReference type="PANTHER" id="PTHR48069">
    <property type="entry name" value="DIHYDROFOLATE REDUCTASE"/>
    <property type="match status" value="1"/>
</dbReference>
<protein>
    <recommendedName>
        <fullName evidence="3">dihydrofolate reductase</fullName>
        <ecNumber evidence="3">1.5.1.3</ecNumber>
    </recommendedName>
</protein>
<dbReference type="PROSITE" id="PS51330">
    <property type="entry name" value="DHFR_2"/>
    <property type="match status" value="1"/>
</dbReference>
<dbReference type="EC" id="1.5.1.3" evidence="3"/>
<dbReference type="PIRSF" id="PIRSF000194">
    <property type="entry name" value="DHFR"/>
    <property type="match status" value="1"/>
</dbReference>
<dbReference type="AlphaFoldDB" id="A0A1G2D3U9"/>
<dbReference type="CDD" id="cd00209">
    <property type="entry name" value="DHFR"/>
    <property type="match status" value="1"/>
</dbReference>
<dbReference type="InterPro" id="IPR012259">
    <property type="entry name" value="DHFR"/>
</dbReference>
<evidence type="ECO:0000313" key="9">
    <source>
        <dbReference type="Proteomes" id="UP000177996"/>
    </source>
</evidence>
<proteinExistence type="inferred from homology"/>
<evidence type="ECO:0000313" key="8">
    <source>
        <dbReference type="EMBL" id="OGZ08142.1"/>
    </source>
</evidence>
<dbReference type="UniPathway" id="UPA00077">
    <property type="reaction ID" value="UER00158"/>
</dbReference>
<organism evidence="8 9">
    <name type="scientific">Candidatus Lloydbacteria bacterium RIFCSPHIGHO2_02_FULL_50_13</name>
    <dbReference type="NCBI Taxonomy" id="1798661"/>
    <lineage>
        <taxon>Bacteria</taxon>
        <taxon>Candidatus Lloydiibacteriota</taxon>
    </lineage>
</organism>
<dbReference type="InterPro" id="IPR001796">
    <property type="entry name" value="DHFR_dom"/>
</dbReference>
<feature type="non-terminal residue" evidence="8">
    <location>
        <position position="1"/>
    </location>
</feature>
<keyword evidence="5" id="KW-0521">NADP</keyword>
<dbReference type="STRING" id="1798661.A3D65_00210"/>
<evidence type="ECO:0000259" key="7">
    <source>
        <dbReference type="PROSITE" id="PS51330"/>
    </source>
</evidence>
<dbReference type="GO" id="GO:0046655">
    <property type="term" value="P:folic acid metabolic process"/>
    <property type="evidence" value="ECO:0007669"/>
    <property type="project" value="TreeGrafter"/>
</dbReference>
<evidence type="ECO:0000256" key="5">
    <source>
        <dbReference type="ARBA" id="ARBA00022857"/>
    </source>
</evidence>
<dbReference type="GO" id="GO:0050661">
    <property type="term" value="F:NADP binding"/>
    <property type="evidence" value="ECO:0007669"/>
    <property type="project" value="InterPro"/>
</dbReference>
<dbReference type="GO" id="GO:0006730">
    <property type="term" value="P:one-carbon metabolic process"/>
    <property type="evidence" value="ECO:0007669"/>
    <property type="project" value="UniProtKB-KW"/>
</dbReference>
<dbReference type="GO" id="GO:0046452">
    <property type="term" value="P:dihydrofolate metabolic process"/>
    <property type="evidence" value="ECO:0007669"/>
    <property type="project" value="TreeGrafter"/>
</dbReference>
<dbReference type="Proteomes" id="UP000177996">
    <property type="component" value="Unassembled WGS sequence"/>
</dbReference>
<evidence type="ECO:0000256" key="4">
    <source>
        <dbReference type="ARBA" id="ARBA00022563"/>
    </source>
</evidence>
<evidence type="ECO:0000256" key="1">
    <source>
        <dbReference type="ARBA" id="ARBA00004903"/>
    </source>
</evidence>
<accession>A0A1G2D3U9</accession>
<reference evidence="8 9" key="1">
    <citation type="journal article" date="2016" name="Nat. Commun.">
        <title>Thousands of microbial genomes shed light on interconnected biogeochemical processes in an aquifer system.</title>
        <authorList>
            <person name="Anantharaman K."/>
            <person name="Brown C.T."/>
            <person name="Hug L.A."/>
            <person name="Sharon I."/>
            <person name="Castelle C.J."/>
            <person name="Probst A.J."/>
            <person name="Thomas B.C."/>
            <person name="Singh A."/>
            <person name="Wilkins M.J."/>
            <person name="Karaoz U."/>
            <person name="Brodie E.L."/>
            <person name="Williams K.H."/>
            <person name="Hubbard S.S."/>
            <person name="Banfield J.F."/>
        </authorList>
    </citation>
    <scope>NUCLEOTIDE SEQUENCE [LARGE SCALE GENOMIC DNA]</scope>
</reference>
<dbReference type="GO" id="GO:0046654">
    <property type="term" value="P:tetrahydrofolate biosynthetic process"/>
    <property type="evidence" value="ECO:0007669"/>
    <property type="project" value="UniProtKB-UniPathway"/>
</dbReference>
<dbReference type="PANTHER" id="PTHR48069:SF3">
    <property type="entry name" value="DIHYDROFOLATE REDUCTASE"/>
    <property type="match status" value="1"/>
</dbReference>
<evidence type="ECO:0000256" key="3">
    <source>
        <dbReference type="ARBA" id="ARBA00012856"/>
    </source>
</evidence>
<comment type="similarity">
    <text evidence="2">Belongs to the dihydrofolate reductase family.</text>
</comment>
<dbReference type="InterPro" id="IPR024072">
    <property type="entry name" value="DHFR-like_dom_sf"/>
</dbReference>
<gene>
    <name evidence="8" type="ORF">A3D65_00210</name>
</gene>
<dbReference type="Pfam" id="PF00186">
    <property type="entry name" value="DHFR_1"/>
    <property type="match status" value="1"/>
</dbReference>
<comment type="pathway">
    <text evidence="1">Cofactor biosynthesis; tetrahydrofolate biosynthesis; 5,6,7,8-tetrahydrofolate from 7,8-dihydrofolate: step 1/1.</text>
</comment>
<name>A0A1G2D3U9_9BACT</name>
<dbReference type="SUPFAM" id="SSF53597">
    <property type="entry name" value="Dihydrofolate reductase-like"/>
    <property type="match status" value="1"/>
</dbReference>
<evidence type="ECO:0000256" key="2">
    <source>
        <dbReference type="ARBA" id="ARBA00009539"/>
    </source>
</evidence>
<dbReference type="PRINTS" id="PR00070">
    <property type="entry name" value="DHFR"/>
</dbReference>
<sequence>PRDMKRFKELTTGHPVIMGRKTYASMGRALPNRTNIVLSSDRNLTLPDALVVHSLERALVLAQTAEGNDEVFIIGGAEVYGHALQYTERMYLTLIDTPFTCDTYFPAYRKEEWGIVADELIAPDDKNLFPLHFVTLQRKS</sequence>
<dbReference type="GO" id="GO:0004146">
    <property type="term" value="F:dihydrofolate reductase activity"/>
    <property type="evidence" value="ECO:0007669"/>
    <property type="project" value="UniProtKB-EC"/>
</dbReference>
<feature type="domain" description="DHFR" evidence="7">
    <location>
        <begin position="1"/>
        <end position="138"/>
    </location>
</feature>
<evidence type="ECO:0000256" key="6">
    <source>
        <dbReference type="ARBA" id="ARBA00023002"/>
    </source>
</evidence>
<dbReference type="Gene3D" id="3.40.430.10">
    <property type="entry name" value="Dihydrofolate Reductase, subunit A"/>
    <property type="match status" value="1"/>
</dbReference>
<keyword evidence="4" id="KW-0554">One-carbon metabolism</keyword>